<dbReference type="AlphaFoldDB" id="A0AAN8WAZ7"/>
<protein>
    <submittedName>
        <fullName evidence="2">Uncharacterized protein</fullName>
    </submittedName>
</protein>
<organism evidence="2 3">
    <name type="scientific">Halocaridina rubra</name>
    <name type="common">Hawaiian red shrimp</name>
    <dbReference type="NCBI Taxonomy" id="373956"/>
    <lineage>
        <taxon>Eukaryota</taxon>
        <taxon>Metazoa</taxon>
        <taxon>Ecdysozoa</taxon>
        <taxon>Arthropoda</taxon>
        <taxon>Crustacea</taxon>
        <taxon>Multicrustacea</taxon>
        <taxon>Malacostraca</taxon>
        <taxon>Eumalacostraca</taxon>
        <taxon>Eucarida</taxon>
        <taxon>Decapoda</taxon>
        <taxon>Pleocyemata</taxon>
        <taxon>Caridea</taxon>
        <taxon>Atyoidea</taxon>
        <taxon>Atyidae</taxon>
        <taxon>Halocaridina</taxon>
    </lineage>
</organism>
<name>A0AAN8WAZ7_HALRR</name>
<evidence type="ECO:0000313" key="3">
    <source>
        <dbReference type="Proteomes" id="UP001381693"/>
    </source>
</evidence>
<evidence type="ECO:0000313" key="2">
    <source>
        <dbReference type="EMBL" id="KAK7006076.1"/>
    </source>
</evidence>
<accession>A0AAN8WAZ7</accession>
<evidence type="ECO:0000256" key="1">
    <source>
        <dbReference type="SAM" id="MobiDB-lite"/>
    </source>
</evidence>
<keyword evidence="3" id="KW-1185">Reference proteome</keyword>
<reference evidence="2 3" key="1">
    <citation type="submission" date="2023-11" db="EMBL/GenBank/DDBJ databases">
        <title>Halocaridina rubra genome assembly.</title>
        <authorList>
            <person name="Smith C."/>
        </authorList>
    </citation>
    <scope>NUCLEOTIDE SEQUENCE [LARGE SCALE GENOMIC DNA]</scope>
    <source>
        <strain evidence="2">EP-1</strain>
        <tissue evidence="2">Whole</tissue>
    </source>
</reference>
<feature type="region of interest" description="Disordered" evidence="1">
    <location>
        <begin position="1"/>
        <end position="22"/>
    </location>
</feature>
<proteinExistence type="predicted"/>
<sequence>MYSKRLEQRQQQQQQQAIKASEANPPKRCICLLPQLPARRLVTFSTPLRHGKHGEWRRVEH</sequence>
<dbReference type="Proteomes" id="UP001381693">
    <property type="component" value="Unassembled WGS sequence"/>
</dbReference>
<comment type="caution">
    <text evidence="2">The sequence shown here is derived from an EMBL/GenBank/DDBJ whole genome shotgun (WGS) entry which is preliminary data.</text>
</comment>
<gene>
    <name evidence="2" type="ORF">SK128_022587</name>
</gene>
<dbReference type="EMBL" id="JAXCGZ010023734">
    <property type="protein sequence ID" value="KAK7006076.1"/>
    <property type="molecule type" value="Genomic_DNA"/>
</dbReference>